<evidence type="ECO:0000256" key="3">
    <source>
        <dbReference type="ARBA" id="ARBA00023015"/>
    </source>
</evidence>
<feature type="coiled-coil region" evidence="5">
    <location>
        <begin position="49"/>
        <end position="76"/>
    </location>
</feature>
<dbReference type="SUPFAM" id="SSF47459">
    <property type="entry name" value="HLH, helix-loop-helix DNA-binding domain"/>
    <property type="match status" value="1"/>
</dbReference>
<protein>
    <submittedName>
        <fullName evidence="6">Uncharacterized protein</fullName>
    </submittedName>
</protein>
<keyword evidence="5" id="KW-0175">Coiled coil</keyword>
<dbReference type="PANTHER" id="PTHR46446:SF38">
    <property type="entry name" value="TRANSCRIPTION FACTOR ILI6"/>
    <property type="match status" value="1"/>
</dbReference>
<dbReference type="AlphaFoldDB" id="A0A7I8KY02"/>
<dbReference type="Pfam" id="PF23174">
    <property type="entry name" value="bHLH_ILI"/>
    <property type="match status" value="1"/>
</dbReference>
<evidence type="ECO:0000256" key="4">
    <source>
        <dbReference type="ARBA" id="ARBA00023163"/>
    </source>
</evidence>
<dbReference type="OrthoDB" id="988630at2759"/>
<keyword evidence="7" id="KW-1185">Reference proteome</keyword>
<proteinExistence type="inferred from homology"/>
<keyword evidence="2" id="KW-0341">Growth regulation</keyword>
<dbReference type="GO" id="GO:0046983">
    <property type="term" value="F:protein dimerization activity"/>
    <property type="evidence" value="ECO:0007669"/>
    <property type="project" value="InterPro"/>
</dbReference>
<accession>A0A7I8KY02</accession>
<evidence type="ECO:0000256" key="1">
    <source>
        <dbReference type="ARBA" id="ARBA00005510"/>
    </source>
</evidence>
<keyword evidence="3" id="KW-0805">Transcription regulation</keyword>
<dbReference type="InterPro" id="IPR044293">
    <property type="entry name" value="PRE"/>
</dbReference>
<comment type="similarity">
    <text evidence="1">Belongs to the bHLH protein family.</text>
</comment>
<reference evidence="6" key="1">
    <citation type="submission" date="2020-02" db="EMBL/GenBank/DDBJ databases">
        <authorList>
            <person name="Scholz U."/>
            <person name="Mascher M."/>
            <person name="Fiebig A."/>
        </authorList>
    </citation>
    <scope>NUCLEOTIDE SEQUENCE</scope>
</reference>
<dbReference type="Gene3D" id="4.10.280.10">
    <property type="entry name" value="Helix-loop-helix DNA-binding domain"/>
    <property type="match status" value="1"/>
</dbReference>
<name>A0A7I8KY02_SPIIN</name>
<sequence>MSSRRSRTRQSGSTRITDDKVMDLVSRLQSLLPEGRTRGNDRVPPSQVLQETCKHIRGLQRQVDDLSQRLSELLTAEEMTDAQVEIIRSLLTL</sequence>
<dbReference type="GO" id="GO:0006355">
    <property type="term" value="P:regulation of DNA-templated transcription"/>
    <property type="evidence" value="ECO:0007669"/>
    <property type="project" value="InterPro"/>
</dbReference>
<evidence type="ECO:0000313" key="7">
    <source>
        <dbReference type="Proteomes" id="UP000663760"/>
    </source>
</evidence>
<dbReference type="InterPro" id="IPR036638">
    <property type="entry name" value="HLH_DNA-bd_sf"/>
</dbReference>
<dbReference type="EMBL" id="LR746272">
    <property type="protein sequence ID" value="CAA7401875.1"/>
    <property type="molecule type" value="Genomic_DNA"/>
</dbReference>
<dbReference type="PANTHER" id="PTHR46446">
    <property type="entry name" value="TRANSCRIPTION FACTOR PRE"/>
    <property type="match status" value="1"/>
</dbReference>
<keyword evidence="4" id="KW-0804">Transcription</keyword>
<dbReference type="Proteomes" id="UP000663760">
    <property type="component" value="Chromosome 9"/>
</dbReference>
<evidence type="ECO:0000313" key="6">
    <source>
        <dbReference type="EMBL" id="CAA7401875.1"/>
    </source>
</evidence>
<dbReference type="GO" id="GO:0040008">
    <property type="term" value="P:regulation of growth"/>
    <property type="evidence" value="ECO:0007669"/>
    <property type="project" value="InterPro"/>
</dbReference>
<organism evidence="6 7">
    <name type="scientific">Spirodela intermedia</name>
    <name type="common">Intermediate duckweed</name>
    <dbReference type="NCBI Taxonomy" id="51605"/>
    <lineage>
        <taxon>Eukaryota</taxon>
        <taxon>Viridiplantae</taxon>
        <taxon>Streptophyta</taxon>
        <taxon>Embryophyta</taxon>
        <taxon>Tracheophyta</taxon>
        <taxon>Spermatophyta</taxon>
        <taxon>Magnoliopsida</taxon>
        <taxon>Liliopsida</taxon>
        <taxon>Araceae</taxon>
        <taxon>Lemnoideae</taxon>
        <taxon>Spirodela</taxon>
    </lineage>
</organism>
<evidence type="ECO:0000256" key="5">
    <source>
        <dbReference type="SAM" id="Coils"/>
    </source>
</evidence>
<evidence type="ECO:0000256" key="2">
    <source>
        <dbReference type="ARBA" id="ARBA00022604"/>
    </source>
</evidence>
<gene>
    <name evidence="6" type="ORF">SI8410_09012553</name>
</gene>